<feature type="transmembrane region" description="Helical" evidence="7">
    <location>
        <begin position="175"/>
        <end position="192"/>
    </location>
</feature>
<proteinExistence type="predicted"/>
<organism evidence="9 10">
    <name type="scientific">Actinosynnema pretiosum</name>
    <dbReference type="NCBI Taxonomy" id="42197"/>
    <lineage>
        <taxon>Bacteria</taxon>
        <taxon>Bacillati</taxon>
        <taxon>Actinomycetota</taxon>
        <taxon>Actinomycetes</taxon>
        <taxon>Pseudonocardiales</taxon>
        <taxon>Pseudonocardiaceae</taxon>
        <taxon>Actinosynnema</taxon>
    </lineage>
</organism>
<dbReference type="AlphaFoldDB" id="A0A290Z0E2"/>
<dbReference type="PANTHER" id="PTHR36115:SF6">
    <property type="entry name" value="PROLINE-RICH ANTIGEN HOMOLOG"/>
    <property type="match status" value="1"/>
</dbReference>
<evidence type="ECO:0000256" key="5">
    <source>
        <dbReference type="ARBA" id="ARBA00023136"/>
    </source>
</evidence>
<dbReference type="Pfam" id="PF06271">
    <property type="entry name" value="RDD"/>
    <property type="match status" value="1"/>
</dbReference>
<dbReference type="InterPro" id="IPR010432">
    <property type="entry name" value="RDD"/>
</dbReference>
<evidence type="ECO:0000256" key="1">
    <source>
        <dbReference type="ARBA" id="ARBA00004651"/>
    </source>
</evidence>
<evidence type="ECO:0000256" key="6">
    <source>
        <dbReference type="SAM" id="MobiDB-lite"/>
    </source>
</evidence>
<dbReference type="PANTHER" id="PTHR36115">
    <property type="entry name" value="PROLINE-RICH ANTIGEN HOMOLOG-RELATED"/>
    <property type="match status" value="1"/>
</dbReference>
<keyword evidence="2" id="KW-1003">Cell membrane</keyword>
<gene>
    <name evidence="9" type="ORF">CNX65_03500</name>
</gene>
<feature type="transmembrane region" description="Helical" evidence="7">
    <location>
        <begin position="198"/>
        <end position="220"/>
    </location>
</feature>
<evidence type="ECO:0000256" key="3">
    <source>
        <dbReference type="ARBA" id="ARBA00022692"/>
    </source>
</evidence>
<evidence type="ECO:0000256" key="7">
    <source>
        <dbReference type="SAM" id="Phobius"/>
    </source>
</evidence>
<feature type="region of interest" description="Disordered" evidence="6">
    <location>
        <begin position="301"/>
        <end position="373"/>
    </location>
</feature>
<evidence type="ECO:0000256" key="4">
    <source>
        <dbReference type="ARBA" id="ARBA00022989"/>
    </source>
</evidence>
<dbReference type="InterPro" id="IPR051791">
    <property type="entry name" value="Pra-immunoreactive"/>
</dbReference>
<feature type="domain" description="RDD" evidence="8">
    <location>
        <begin position="160"/>
        <end position="286"/>
    </location>
</feature>
<sequence>MNAPQPPGDQQFGGQPQPPAAPNPDATQVVPPGAGQPAANPDATQVVPQGAGANPDATQVVTPGMTQGAQPGSDATQVVPGGSGAQAPQYGTPSASGGFPAQQPGYPPSNPYGQPAAPNPYGQPPSPYGQPGYGQQPATGIPQAYGHGGYGQPAPPAGGYAEWGSRVIAGLIDQGVVLVAAIIAAVLMGSVGPSDLGLMMSIAGVLYLAAIGWGFYNLYLMGATGQSFGKKIAKIKLISEETGQVIGFGGAFVRGLCHFVDSAACGIGYFAPLWESKKQTWADKIVKTIVVNVPDAPGGYGQQPGAPAYGQQPGYGQQPPQGYGQQPGYGQVPQAGYGQPQQPYGQQPGYGQAPQQPYGQPPQPGYGQQPPQW</sequence>
<keyword evidence="5 7" id="KW-0472">Membrane</keyword>
<comment type="subcellular location">
    <subcellularLocation>
        <location evidence="1">Cell membrane</location>
        <topology evidence="1">Multi-pass membrane protein</topology>
    </subcellularLocation>
</comment>
<feature type="compositionally biased region" description="Low complexity" evidence="6">
    <location>
        <begin position="129"/>
        <end position="145"/>
    </location>
</feature>
<accession>A0A290Z0E2</accession>
<evidence type="ECO:0000313" key="9">
    <source>
        <dbReference type="EMBL" id="ATE52468.1"/>
    </source>
</evidence>
<protein>
    <submittedName>
        <fullName evidence="9">RDD family protein</fullName>
    </submittedName>
</protein>
<reference evidence="9" key="1">
    <citation type="submission" date="2017-09" db="EMBL/GenBank/DDBJ databases">
        <title>Complete Genome Sequence of ansamitocin-producing Bacterium Actinosynnema pretiosum X47.</title>
        <authorList>
            <person name="Cao G."/>
            <person name="Zong G."/>
            <person name="Zhong C."/>
            <person name="Fu J."/>
        </authorList>
    </citation>
    <scope>NUCLEOTIDE SEQUENCE [LARGE SCALE GENOMIC DNA]</scope>
    <source>
        <strain evidence="9">X47</strain>
    </source>
</reference>
<keyword evidence="10" id="KW-1185">Reference proteome</keyword>
<evidence type="ECO:0000313" key="10">
    <source>
        <dbReference type="Proteomes" id="UP000218505"/>
    </source>
</evidence>
<keyword evidence="3 7" id="KW-0812">Transmembrane</keyword>
<feature type="compositionally biased region" description="Low complexity" evidence="6">
    <location>
        <begin position="303"/>
        <end position="358"/>
    </location>
</feature>
<feature type="region of interest" description="Disordered" evidence="6">
    <location>
        <begin position="1"/>
        <end position="148"/>
    </location>
</feature>
<evidence type="ECO:0000259" key="8">
    <source>
        <dbReference type="Pfam" id="PF06271"/>
    </source>
</evidence>
<dbReference type="RefSeq" id="WP_096491475.1">
    <property type="nucleotide sequence ID" value="NZ_CP023445.1"/>
</dbReference>
<dbReference type="KEGG" id="apre:CNX65_03500"/>
<dbReference type="EMBL" id="CP023445">
    <property type="protein sequence ID" value="ATE52468.1"/>
    <property type="molecule type" value="Genomic_DNA"/>
</dbReference>
<feature type="compositionally biased region" description="Pro residues" evidence="6">
    <location>
        <begin position="117"/>
        <end position="128"/>
    </location>
</feature>
<dbReference type="GO" id="GO:0005886">
    <property type="term" value="C:plasma membrane"/>
    <property type="evidence" value="ECO:0007669"/>
    <property type="project" value="UniProtKB-SubCell"/>
</dbReference>
<feature type="compositionally biased region" description="Polar residues" evidence="6">
    <location>
        <begin position="56"/>
        <end position="76"/>
    </location>
</feature>
<keyword evidence="4 7" id="KW-1133">Transmembrane helix</keyword>
<dbReference type="Proteomes" id="UP000218505">
    <property type="component" value="Chromosome"/>
</dbReference>
<name>A0A290Z0E2_9PSEU</name>
<evidence type="ECO:0000256" key="2">
    <source>
        <dbReference type="ARBA" id="ARBA00022475"/>
    </source>
</evidence>